<evidence type="ECO:0000313" key="2">
    <source>
        <dbReference type="EMBL" id="GEE00887.1"/>
    </source>
</evidence>
<dbReference type="Gene3D" id="2.60.120.10">
    <property type="entry name" value="Jelly Rolls"/>
    <property type="match status" value="1"/>
</dbReference>
<dbReference type="OrthoDB" id="5145129at2"/>
<name>A0A7I9V6H7_9ACTN</name>
<gene>
    <name evidence="2" type="ORF">nbrc107696_13330</name>
</gene>
<evidence type="ECO:0000259" key="1">
    <source>
        <dbReference type="Pfam" id="PF07883"/>
    </source>
</evidence>
<dbReference type="SUPFAM" id="SSF51182">
    <property type="entry name" value="RmlC-like cupins"/>
    <property type="match status" value="1"/>
</dbReference>
<feature type="domain" description="Cupin type-2" evidence="1">
    <location>
        <begin position="37"/>
        <end position="99"/>
    </location>
</feature>
<reference evidence="3" key="1">
    <citation type="submission" date="2019-06" db="EMBL/GenBank/DDBJ databases">
        <title>Gordonia isolated from sludge of a wastewater treatment plant.</title>
        <authorList>
            <person name="Tamura T."/>
            <person name="Aoyama K."/>
            <person name="Kang Y."/>
            <person name="Saito S."/>
            <person name="Akiyama N."/>
            <person name="Yazawa K."/>
            <person name="Gonoi T."/>
            <person name="Mikami Y."/>
        </authorList>
    </citation>
    <scope>NUCLEOTIDE SEQUENCE [LARGE SCALE GENOMIC DNA]</scope>
    <source>
        <strain evidence="3">NBRC 107696</strain>
    </source>
</reference>
<dbReference type="EMBL" id="BJOV01000003">
    <property type="protein sequence ID" value="GEE00887.1"/>
    <property type="molecule type" value="Genomic_DNA"/>
</dbReference>
<dbReference type="Proteomes" id="UP000444960">
    <property type="component" value="Unassembled WGS sequence"/>
</dbReference>
<keyword evidence="3" id="KW-1185">Reference proteome</keyword>
<sequence length="125" mass="13283">MPHLTARSARTFDVHGVRFTSFASSASGSHDLAAWRADFPPHTIGRSHTMSRDEILHVLLGPLEIAVDDDEFTAVDGDAVLVPAGSAFRVSNTADHAAQAWVTTTVGMTATMLDAGETLAPPWAQ</sequence>
<dbReference type="Pfam" id="PF07883">
    <property type="entry name" value="Cupin_2"/>
    <property type="match status" value="1"/>
</dbReference>
<dbReference type="AlphaFoldDB" id="A0A7I9V6H7"/>
<proteinExistence type="predicted"/>
<dbReference type="InterPro" id="IPR014710">
    <property type="entry name" value="RmlC-like_jellyroll"/>
</dbReference>
<protein>
    <recommendedName>
        <fullName evidence="1">Cupin type-2 domain-containing protein</fullName>
    </recommendedName>
</protein>
<accession>A0A7I9V6H7</accession>
<dbReference type="InterPro" id="IPR011051">
    <property type="entry name" value="RmlC_Cupin_sf"/>
</dbReference>
<organism evidence="2 3">
    <name type="scientific">Gordonia spumicola</name>
    <dbReference type="NCBI Taxonomy" id="589161"/>
    <lineage>
        <taxon>Bacteria</taxon>
        <taxon>Bacillati</taxon>
        <taxon>Actinomycetota</taxon>
        <taxon>Actinomycetes</taxon>
        <taxon>Mycobacteriales</taxon>
        <taxon>Gordoniaceae</taxon>
        <taxon>Gordonia</taxon>
    </lineage>
</organism>
<evidence type="ECO:0000313" key="3">
    <source>
        <dbReference type="Proteomes" id="UP000444960"/>
    </source>
</evidence>
<dbReference type="InterPro" id="IPR013096">
    <property type="entry name" value="Cupin_2"/>
</dbReference>
<comment type="caution">
    <text evidence="2">The sequence shown here is derived from an EMBL/GenBank/DDBJ whole genome shotgun (WGS) entry which is preliminary data.</text>
</comment>
<dbReference type="RefSeq" id="WP_161894762.1">
    <property type="nucleotide sequence ID" value="NZ_BJOV01000003.1"/>
</dbReference>